<accession>A0A9N9K388</accession>
<gene>
    <name evidence="1" type="ORF">RFULGI_LOCUS18628</name>
</gene>
<protein>
    <submittedName>
        <fullName evidence="1">11516_t:CDS:1</fullName>
    </submittedName>
</protein>
<dbReference type="AlphaFoldDB" id="A0A9N9K388"/>
<organism evidence="1 2">
    <name type="scientific">Racocetra fulgida</name>
    <dbReference type="NCBI Taxonomy" id="60492"/>
    <lineage>
        <taxon>Eukaryota</taxon>
        <taxon>Fungi</taxon>
        <taxon>Fungi incertae sedis</taxon>
        <taxon>Mucoromycota</taxon>
        <taxon>Glomeromycotina</taxon>
        <taxon>Glomeromycetes</taxon>
        <taxon>Diversisporales</taxon>
        <taxon>Gigasporaceae</taxon>
        <taxon>Racocetra</taxon>
    </lineage>
</organism>
<dbReference type="Proteomes" id="UP000789396">
    <property type="component" value="Unassembled WGS sequence"/>
</dbReference>
<evidence type="ECO:0000313" key="1">
    <source>
        <dbReference type="EMBL" id="CAG8809793.1"/>
    </source>
</evidence>
<name>A0A9N9K388_9GLOM</name>
<dbReference type="EMBL" id="CAJVPZ010083235">
    <property type="protein sequence ID" value="CAG8809793.1"/>
    <property type="molecule type" value="Genomic_DNA"/>
</dbReference>
<feature type="non-terminal residue" evidence="1">
    <location>
        <position position="62"/>
    </location>
</feature>
<comment type="caution">
    <text evidence="1">The sequence shown here is derived from an EMBL/GenBank/DDBJ whole genome shotgun (WGS) entry which is preliminary data.</text>
</comment>
<evidence type="ECO:0000313" key="2">
    <source>
        <dbReference type="Proteomes" id="UP000789396"/>
    </source>
</evidence>
<proteinExistence type="predicted"/>
<dbReference type="OrthoDB" id="2424309at2759"/>
<sequence length="62" mass="6937">LSLFVGFNNNHHNILFAQGLLIDKSLKSHVWICNKLLEATNVHPDVILTDADSAVHSLLFNK</sequence>
<reference evidence="1" key="1">
    <citation type="submission" date="2021-06" db="EMBL/GenBank/DDBJ databases">
        <authorList>
            <person name="Kallberg Y."/>
            <person name="Tangrot J."/>
            <person name="Rosling A."/>
        </authorList>
    </citation>
    <scope>NUCLEOTIDE SEQUENCE</scope>
    <source>
        <strain evidence="1">IN212</strain>
    </source>
</reference>
<keyword evidence="2" id="KW-1185">Reference proteome</keyword>
<feature type="non-terminal residue" evidence="1">
    <location>
        <position position="1"/>
    </location>
</feature>